<dbReference type="EMBL" id="MT143889">
    <property type="protein sequence ID" value="QJB04706.1"/>
    <property type="molecule type" value="Genomic_DNA"/>
</dbReference>
<accession>A0A6M3MH64</accession>
<evidence type="ECO:0000313" key="1">
    <source>
        <dbReference type="EMBL" id="QJB04706.1"/>
    </source>
</evidence>
<dbReference type="AlphaFoldDB" id="A0A6M3MH64"/>
<protein>
    <submittedName>
        <fullName evidence="1">Uncharacterized protein</fullName>
    </submittedName>
</protein>
<organism evidence="1">
    <name type="scientific">viral metagenome</name>
    <dbReference type="NCBI Taxonomy" id="1070528"/>
    <lineage>
        <taxon>unclassified sequences</taxon>
        <taxon>metagenomes</taxon>
        <taxon>organismal metagenomes</taxon>
    </lineage>
</organism>
<proteinExistence type="predicted"/>
<name>A0A6M3MH64_9ZZZZ</name>
<gene>
    <name evidence="1" type="ORF">MM171B00210_0017</name>
</gene>
<sequence length="144" mass="16223">MSEPEKLTVQVSLIRKAPDGGISSIVEHPVEHTYKSQKAARGGYEFLAKLFRRISAIPEVADLSYEDVAEVHDQVKKFEEKIRGKLWHHFDGSEVEARVSILAVDEDAARGCLRFLLLSHNLDGKDEKWPLHSATYNRDGSPVL</sequence>
<reference evidence="1" key="1">
    <citation type="submission" date="2020-03" db="EMBL/GenBank/DDBJ databases">
        <title>The deep terrestrial virosphere.</title>
        <authorList>
            <person name="Holmfeldt K."/>
            <person name="Nilsson E."/>
            <person name="Simone D."/>
            <person name="Lopez-Fernandez M."/>
            <person name="Wu X."/>
            <person name="de Brujin I."/>
            <person name="Lundin D."/>
            <person name="Andersson A."/>
            <person name="Bertilsson S."/>
            <person name="Dopson M."/>
        </authorList>
    </citation>
    <scope>NUCLEOTIDE SEQUENCE</scope>
    <source>
        <strain evidence="1">MM171B00210</strain>
    </source>
</reference>